<dbReference type="Proteomes" id="UP000011666">
    <property type="component" value="Unassembled WGS sequence"/>
</dbReference>
<dbReference type="EMBL" id="BANX01000004">
    <property type="protein sequence ID" value="GAC66775.1"/>
    <property type="molecule type" value="Genomic_DNA"/>
</dbReference>
<evidence type="ECO:0000256" key="1">
    <source>
        <dbReference type="SAM" id="MobiDB-lite"/>
    </source>
</evidence>
<dbReference type="STRING" id="1223545.GS4_04_00320"/>
<feature type="region of interest" description="Disordered" evidence="1">
    <location>
        <begin position="150"/>
        <end position="181"/>
    </location>
</feature>
<proteinExistence type="predicted"/>
<dbReference type="eggNOG" id="COG3153">
    <property type="taxonomic scope" value="Bacteria"/>
</dbReference>
<evidence type="ECO:0000313" key="2">
    <source>
        <dbReference type="EMBL" id="GAC66775.1"/>
    </source>
</evidence>
<gene>
    <name evidence="2" type="ORF">GS4_04_00320</name>
</gene>
<evidence type="ECO:0000313" key="3">
    <source>
        <dbReference type="Proteomes" id="UP000011666"/>
    </source>
</evidence>
<evidence type="ECO:0008006" key="4">
    <source>
        <dbReference type="Google" id="ProtNLM"/>
    </source>
</evidence>
<organism evidence="2 3">
    <name type="scientific">Gordonia soli NBRC 108243</name>
    <dbReference type="NCBI Taxonomy" id="1223545"/>
    <lineage>
        <taxon>Bacteria</taxon>
        <taxon>Bacillati</taxon>
        <taxon>Actinomycetota</taxon>
        <taxon>Actinomycetes</taxon>
        <taxon>Mycobacteriales</taxon>
        <taxon>Gordoniaceae</taxon>
        <taxon>Gordonia</taxon>
    </lineage>
</organism>
<accession>M0QDX5</accession>
<reference evidence="2 3" key="1">
    <citation type="submission" date="2013-01" db="EMBL/GenBank/DDBJ databases">
        <title>Whole genome shotgun sequence of Gordonia soli NBRC 108243.</title>
        <authorList>
            <person name="Isaki-Nakamura S."/>
            <person name="Hosoyama A."/>
            <person name="Tsuchikane K."/>
            <person name="Ando Y."/>
            <person name="Baba S."/>
            <person name="Ohji S."/>
            <person name="Hamada M."/>
            <person name="Tamura T."/>
            <person name="Yamazoe A."/>
            <person name="Yamazaki S."/>
            <person name="Fujita N."/>
        </authorList>
    </citation>
    <scope>NUCLEOTIDE SEQUENCE [LARGE SCALE GENOMIC DNA]</scope>
    <source>
        <strain evidence="2 3">NBRC 108243</strain>
    </source>
</reference>
<keyword evidence="3" id="KW-1185">Reference proteome</keyword>
<dbReference type="RefSeq" id="WP_007617299.1">
    <property type="nucleotide sequence ID" value="NZ_BANX01000004.1"/>
</dbReference>
<protein>
    <recommendedName>
        <fullName evidence="4">Acetyltransferase</fullName>
    </recommendedName>
</protein>
<sequence>MSFAISRLDLDGFDSLPAHTRRCVFWEVDPATLSAGGGPDYGDLGSFESEFDKEVWISGLLLDWGTCAQTAVESSTGSVVGSAFYAPPLRVPRSRLFPTSPVSADAILLTALRTEPGFDDARSVLLDAVVADLIRRGVRAIEAFGIVRGSGPADDASDGSDDGPRTASSPPAAGADDGSARLGDAVDQISDREFGDDPDFGSSTSFWSDEAIAEVTRDLLGSDIPDLCTLCMIDADFLKDSGFDLVASHPRFPRFRLELDSGLGWKSAVENALEKLVVMAAIDLAGRERTTPVPVASAHAHRCRATGFTADGVDSNPNHRSSD</sequence>
<comment type="caution">
    <text evidence="2">The sequence shown here is derived from an EMBL/GenBank/DDBJ whole genome shotgun (WGS) entry which is preliminary data.</text>
</comment>
<name>M0QDX5_9ACTN</name>
<dbReference type="AlphaFoldDB" id="M0QDX5"/>